<evidence type="ECO:0000313" key="2">
    <source>
        <dbReference type="Proteomes" id="UP000183192"/>
    </source>
</evidence>
<name>A0A1J4T7V9_9BACT</name>
<dbReference type="NCBIfam" id="NF045718">
    <property type="entry name" value="two_CW_domain"/>
    <property type="match status" value="1"/>
</dbReference>
<dbReference type="Proteomes" id="UP000183192">
    <property type="component" value="Unassembled WGS sequence"/>
</dbReference>
<dbReference type="EMBL" id="MNUU01000062">
    <property type="protein sequence ID" value="OIO06995.1"/>
    <property type="molecule type" value="Genomic_DNA"/>
</dbReference>
<comment type="caution">
    <text evidence="1">The sequence shown here is derived from an EMBL/GenBank/DDBJ whole genome shotgun (WGS) entry which is preliminary data.</text>
</comment>
<evidence type="ECO:0000313" key="1">
    <source>
        <dbReference type="EMBL" id="OIO06995.1"/>
    </source>
</evidence>
<accession>A0A1J4T7V9</accession>
<organism evidence="1 2">
    <name type="scientific">Candidatus Falkowbacteria bacterium CG1_02_37_44</name>
    <dbReference type="NCBI Taxonomy" id="1805146"/>
    <lineage>
        <taxon>Bacteria</taxon>
        <taxon>Candidatus Falkowiibacteriota</taxon>
    </lineage>
</organism>
<proteinExistence type="predicted"/>
<sequence length="76" mass="8353">MNCWEFIKCGREEGGNIVNEFGVCPAYPNGGTKCAEVAGTLCQEKVEGAFTKIKDCRKCLFFKSEYYGGSRGAIIK</sequence>
<gene>
    <name evidence="1" type="ORF">AUJ27_03290</name>
</gene>
<reference evidence="1 2" key="1">
    <citation type="journal article" date="2016" name="Environ. Microbiol.">
        <title>Genomic resolution of a cold subsurface aquifer community provides metabolic insights for novel microbes adapted to high CO concentrations.</title>
        <authorList>
            <person name="Probst A.J."/>
            <person name="Castelle C.J."/>
            <person name="Singh A."/>
            <person name="Brown C.T."/>
            <person name="Anantharaman K."/>
            <person name="Sharon I."/>
            <person name="Hug L.A."/>
            <person name="Burstein D."/>
            <person name="Emerson J.B."/>
            <person name="Thomas B.C."/>
            <person name="Banfield J.F."/>
        </authorList>
    </citation>
    <scope>NUCLEOTIDE SEQUENCE [LARGE SCALE GENOMIC DNA]</scope>
    <source>
        <strain evidence="1">CG1_02_37_44</strain>
    </source>
</reference>
<protein>
    <submittedName>
        <fullName evidence="1">Uncharacterized protein</fullName>
    </submittedName>
</protein>
<dbReference type="AlphaFoldDB" id="A0A1J4T7V9"/>
<dbReference type="InterPro" id="IPR054687">
    <property type="entry name" value="Two-CW_dom"/>
</dbReference>